<evidence type="ECO:0000259" key="1">
    <source>
        <dbReference type="Pfam" id="PF13472"/>
    </source>
</evidence>
<evidence type="ECO:0000313" key="2">
    <source>
        <dbReference type="EMBL" id="SDH47200.1"/>
    </source>
</evidence>
<gene>
    <name evidence="2" type="ORF">SAMN05192582_100678</name>
</gene>
<sequence>MLKRNLVKSVLMGICISVSTFSALCKNEGEKVRLSDKQTETVAKKKDDPKTMKSVRERITLKEGEKVRIACVGNSITAGSGIKDAGKNGYPAQLNRLLGAKYKVQNCGASGATMMKTSQNPWMYYASFKDGKFAGVDYAKNSNHFQKALDMQPHVVIIKLGTNDSKKDYWDAHKDEFESEMQLLIDKFKENGKAKGIKPVFYLCYPSKSDDKKQAHGVRNFIIEQEIIPRINALAKKNRLNVIDLHYDLLNPTDDTYFWSDMRNDPYKNDGLHPNKKGAGELAKKIKETLDRTLTVKWK</sequence>
<reference evidence="2 3" key="1">
    <citation type="submission" date="2016-10" db="EMBL/GenBank/DDBJ databases">
        <authorList>
            <person name="de Groot N.N."/>
        </authorList>
    </citation>
    <scope>NUCLEOTIDE SEQUENCE [LARGE SCALE GENOMIC DNA]</scope>
    <source>
        <strain evidence="2 3">NLAE-zl-C57</strain>
    </source>
</reference>
<protein>
    <submittedName>
        <fullName evidence="2">Lysophospholipase L1</fullName>
    </submittedName>
</protein>
<dbReference type="InterPro" id="IPR051532">
    <property type="entry name" value="Ester_Hydrolysis_Enzymes"/>
</dbReference>
<dbReference type="GO" id="GO:0016788">
    <property type="term" value="F:hydrolase activity, acting on ester bonds"/>
    <property type="evidence" value="ECO:0007669"/>
    <property type="project" value="UniProtKB-ARBA"/>
</dbReference>
<dbReference type="Pfam" id="PF13472">
    <property type="entry name" value="Lipase_GDSL_2"/>
    <property type="match status" value="1"/>
</dbReference>
<accession>A0A1G8CQM4</accession>
<proteinExistence type="predicted"/>
<dbReference type="PANTHER" id="PTHR30383">
    <property type="entry name" value="THIOESTERASE 1/PROTEASE 1/LYSOPHOSPHOLIPASE L1"/>
    <property type="match status" value="1"/>
</dbReference>
<dbReference type="SUPFAM" id="SSF52266">
    <property type="entry name" value="SGNH hydrolase"/>
    <property type="match status" value="1"/>
</dbReference>
<dbReference type="EMBL" id="FNDO01000006">
    <property type="protein sequence ID" value="SDH47200.1"/>
    <property type="molecule type" value="Genomic_DNA"/>
</dbReference>
<feature type="domain" description="SGNH hydrolase-type esterase" evidence="1">
    <location>
        <begin position="71"/>
        <end position="278"/>
    </location>
</feature>
<name>A0A1G8CQM4_BACOV</name>
<dbReference type="Gene3D" id="3.40.50.1110">
    <property type="entry name" value="SGNH hydrolase"/>
    <property type="match status" value="1"/>
</dbReference>
<dbReference type="Proteomes" id="UP000181870">
    <property type="component" value="Unassembled WGS sequence"/>
</dbReference>
<organism evidence="2 3">
    <name type="scientific">Bacteroides ovatus</name>
    <dbReference type="NCBI Taxonomy" id="28116"/>
    <lineage>
        <taxon>Bacteria</taxon>
        <taxon>Pseudomonadati</taxon>
        <taxon>Bacteroidota</taxon>
        <taxon>Bacteroidia</taxon>
        <taxon>Bacteroidales</taxon>
        <taxon>Bacteroidaceae</taxon>
        <taxon>Bacteroides</taxon>
    </lineage>
</organism>
<dbReference type="AlphaFoldDB" id="A0A1G8CQM4"/>
<dbReference type="InterPro" id="IPR013830">
    <property type="entry name" value="SGNH_hydro"/>
</dbReference>
<evidence type="ECO:0000313" key="3">
    <source>
        <dbReference type="Proteomes" id="UP000181870"/>
    </source>
</evidence>
<dbReference type="InterPro" id="IPR036514">
    <property type="entry name" value="SGNH_hydro_sf"/>
</dbReference>